<keyword evidence="3" id="KW-1185">Reference proteome</keyword>
<sequence>MRQKADKQDYKARLDALYLPRLAEHGLGPQAQGWPSRLEQMVRFAALTGIGLSPGDSVLDAGCGQGDLLKHLEEQGFQGRYFGIDLLPEMIETATDLRPPPGIDACFAVADLADAPRHWRADVVLASGIFVVMTQDEAQAALAQLFAACRRAFAFTCLSSWDPTPNAEGYLRLDPAETLNFCRSLTPRVLLRHEYFLTDFTVYLYRE</sequence>
<dbReference type="Proteomes" id="UP000076400">
    <property type="component" value="Unassembled WGS sequence"/>
</dbReference>
<feature type="domain" description="Methyltransferase" evidence="1">
    <location>
        <begin position="58"/>
        <end position="150"/>
    </location>
</feature>
<reference evidence="2 3" key="1">
    <citation type="submission" date="2015-12" db="EMBL/GenBank/DDBJ databases">
        <title>Genome sequence of Oceanibaculum pacificum MCCC 1A02656.</title>
        <authorList>
            <person name="Lu L."/>
            <person name="Lai Q."/>
            <person name="Shao Z."/>
            <person name="Qian P."/>
        </authorList>
    </citation>
    <scope>NUCLEOTIDE SEQUENCE [LARGE SCALE GENOMIC DNA]</scope>
    <source>
        <strain evidence="2 3">MCCC 1A02656</strain>
    </source>
</reference>
<evidence type="ECO:0000313" key="2">
    <source>
        <dbReference type="EMBL" id="KZD06765.1"/>
    </source>
</evidence>
<dbReference type="AlphaFoldDB" id="A0A154VZS2"/>
<dbReference type="InterPro" id="IPR029063">
    <property type="entry name" value="SAM-dependent_MTases_sf"/>
</dbReference>
<accession>A0A154VZS2</accession>
<dbReference type="InterPro" id="IPR041698">
    <property type="entry name" value="Methyltransf_25"/>
</dbReference>
<comment type="caution">
    <text evidence="2">The sequence shown here is derived from an EMBL/GenBank/DDBJ whole genome shotgun (WGS) entry which is preliminary data.</text>
</comment>
<gene>
    <name evidence="2" type="ORF">AUP43_10525</name>
</gene>
<protein>
    <recommendedName>
        <fullName evidence="1">Methyltransferase domain-containing protein</fullName>
    </recommendedName>
</protein>
<organism evidence="2 3">
    <name type="scientific">Oceanibaculum pacificum</name>
    <dbReference type="NCBI Taxonomy" id="580166"/>
    <lineage>
        <taxon>Bacteria</taxon>
        <taxon>Pseudomonadati</taxon>
        <taxon>Pseudomonadota</taxon>
        <taxon>Alphaproteobacteria</taxon>
        <taxon>Rhodospirillales</taxon>
        <taxon>Oceanibaculaceae</taxon>
        <taxon>Oceanibaculum</taxon>
    </lineage>
</organism>
<dbReference type="CDD" id="cd02440">
    <property type="entry name" value="AdoMet_MTases"/>
    <property type="match status" value="1"/>
</dbReference>
<dbReference type="STRING" id="580166.AUP43_10525"/>
<dbReference type="EMBL" id="LPXN01000120">
    <property type="protein sequence ID" value="KZD06765.1"/>
    <property type="molecule type" value="Genomic_DNA"/>
</dbReference>
<name>A0A154VZS2_9PROT</name>
<dbReference type="OrthoDB" id="9800454at2"/>
<dbReference type="Pfam" id="PF13649">
    <property type="entry name" value="Methyltransf_25"/>
    <property type="match status" value="1"/>
</dbReference>
<evidence type="ECO:0000259" key="1">
    <source>
        <dbReference type="Pfam" id="PF13649"/>
    </source>
</evidence>
<proteinExistence type="predicted"/>
<dbReference type="RefSeq" id="WP_067557331.1">
    <property type="nucleotide sequence ID" value="NZ_LPXN01000120.1"/>
</dbReference>
<evidence type="ECO:0000313" key="3">
    <source>
        <dbReference type="Proteomes" id="UP000076400"/>
    </source>
</evidence>
<dbReference type="Gene3D" id="3.40.50.150">
    <property type="entry name" value="Vaccinia Virus protein VP39"/>
    <property type="match status" value="1"/>
</dbReference>
<dbReference type="SUPFAM" id="SSF53335">
    <property type="entry name" value="S-adenosyl-L-methionine-dependent methyltransferases"/>
    <property type="match status" value="1"/>
</dbReference>